<reference evidence="9 10" key="1">
    <citation type="submission" date="2018-08" db="EMBL/GenBank/DDBJ databases">
        <title>A genome reference for cultivated species of the human gut microbiota.</title>
        <authorList>
            <person name="Zou Y."/>
            <person name="Xue W."/>
            <person name="Luo G."/>
        </authorList>
    </citation>
    <scope>NUCLEOTIDE SEQUENCE [LARGE SCALE GENOMIC DNA]</scope>
    <source>
        <strain evidence="9 10">AF28-11</strain>
    </source>
</reference>
<feature type="transmembrane region" description="Helical" evidence="7">
    <location>
        <begin position="284"/>
        <end position="301"/>
    </location>
</feature>
<name>A0A412B7S9_BACUN</name>
<keyword evidence="4 7" id="KW-0812">Transmembrane</keyword>
<comment type="subcellular location">
    <subcellularLocation>
        <location evidence="1">Cell membrane</location>
        <topology evidence="1">Multi-pass membrane protein</topology>
    </subcellularLocation>
</comment>
<evidence type="ECO:0000313" key="10">
    <source>
        <dbReference type="Proteomes" id="UP000283680"/>
    </source>
</evidence>
<keyword evidence="5 7" id="KW-1133">Transmembrane helix</keyword>
<evidence type="ECO:0000256" key="7">
    <source>
        <dbReference type="SAM" id="Phobius"/>
    </source>
</evidence>
<evidence type="ECO:0000256" key="5">
    <source>
        <dbReference type="ARBA" id="ARBA00022989"/>
    </source>
</evidence>
<evidence type="ECO:0000256" key="6">
    <source>
        <dbReference type="ARBA" id="ARBA00023136"/>
    </source>
</evidence>
<dbReference type="RefSeq" id="WP_117974743.1">
    <property type="nucleotide sequence ID" value="NZ_QRTH01000009.1"/>
</dbReference>
<feature type="domain" description="Acyltransferase 3" evidence="8">
    <location>
        <begin position="12"/>
        <end position="339"/>
    </location>
</feature>
<dbReference type="Pfam" id="PF01757">
    <property type="entry name" value="Acyl_transf_3"/>
    <property type="match status" value="1"/>
</dbReference>
<evidence type="ECO:0000256" key="3">
    <source>
        <dbReference type="ARBA" id="ARBA00022475"/>
    </source>
</evidence>
<feature type="transmembrane region" description="Helical" evidence="7">
    <location>
        <begin position="227"/>
        <end position="243"/>
    </location>
</feature>
<comment type="similarity">
    <text evidence="2">Belongs to the acyltransferase 3 family.</text>
</comment>
<feature type="transmembrane region" description="Helical" evidence="7">
    <location>
        <begin position="100"/>
        <end position="121"/>
    </location>
</feature>
<accession>A0A412B7S9</accession>
<feature type="transmembrane region" description="Helical" evidence="7">
    <location>
        <begin position="12"/>
        <end position="30"/>
    </location>
</feature>
<feature type="transmembrane region" description="Helical" evidence="7">
    <location>
        <begin position="317"/>
        <end position="337"/>
    </location>
</feature>
<sequence length="393" mass="45339">MDNINTSLIVKWLRLPMALLVIFIHMTPHLNPHFTPVYSIDWQSLSPDNIYSIIGIFFNNLCTVAVHFFFFTAVYYFFFNTEKFDKDTYKSKIKKRIKTLLVPYVLWIIITIILRILYGLYKMYVLKLSISELPSDCLTIDEITTLSNILSFFWNYFIINENNTLNPLGLSSYLAAPINIPLWFLRDLIILTAISLLLYKGIKYLKKWGIAILLAAFILNIETLPGIHVKGLFFFVFGSYLAVNKLDILDTFKSYKWLIPLSIALLIMLVPADNMPISTSIRHIYQVTGIIAVFLLANTMIKKLKYINQFIFKHSNASFFIYVVHTIPIVVASPRGFTSLLIDKTLYISGLYKHSGGISYFLTPFVCLFVCIIMYNILKRFIPKTMEALIGGR</sequence>
<dbReference type="Proteomes" id="UP000283680">
    <property type="component" value="Unassembled WGS sequence"/>
</dbReference>
<dbReference type="PANTHER" id="PTHR40074">
    <property type="entry name" value="O-ACETYLTRANSFERASE WECH"/>
    <property type="match status" value="1"/>
</dbReference>
<evidence type="ECO:0000259" key="8">
    <source>
        <dbReference type="Pfam" id="PF01757"/>
    </source>
</evidence>
<keyword evidence="6 7" id="KW-0472">Membrane</keyword>
<dbReference type="GO" id="GO:0005886">
    <property type="term" value="C:plasma membrane"/>
    <property type="evidence" value="ECO:0007669"/>
    <property type="project" value="UniProtKB-SubCell"/>
</dbReference>
<dbReference type="AlphaFoldDB" id="A0A412B7S9"/>
<evidence type="ECO:0000313" key="9">
    <source>
        <dbReference type="EMBL" id="RGQ48844.1"/>
    </source>
</evidence>
<gene>
    <name evidence="9" type="ORF">DWY92_16535</name>
</gene>
<comment type="caution">
    <text evidence="9">The sequence shown here is derived from an EMBL/GenBank/DDBJ whole genome shotgun (WGS) entry which is preliminary data.</text>
</comment>
<feature type="transmembrane region" description="Helical" evidence="7">
    <location>
        <begin position="180"/>
        <end position="199"/>
    </location>
</feature>
<feature type="transmembrane region" description="Helical" evidence="7">
    <location>
        <begin position="204"/>
        <end position="221"/>
    </location>
</feature>
<dbReference type="EMBL" id="QRTH01000009">
    <property type="protein sequence ID" value="RGQ48844.1"/>
    <property type="molecule type" value="Genomic_DNA"/>
</dbReference>
<organism evidence="9 10">
    <name type="scientific">Bacteroides uniformis</name>
    <dbReference type="NCBI Taxonomy" id="820"/>
    <lineage>
        <taxon>Bacteria</taxon>
        <taxon>Pseudomonadati</taxon>
        <taxon>Bacteroidota</taxon>
        <taxon>Bacteroidia</taxon>
        <taxon>Bacteroidales</taxon>
        <taxon>Bacteroidaceae</taxon>
        <taxon>Bacteroides</taxon>
    </lineage>
</organism>
<evidence type="ECO:0000256" key="2">
    <source>
        <dbReference type="ARBA" id="ARBA00007400"/>
    </source>
</evidence>
<protein>
    <recommendedName>
        <fullName evidence="8">Acyltransferase 3 domain-containing protein</fullName>
    </recommendedName>
</protein>
<feature type="transmembrane region" description="Helical" evidence="7">
    <location>
        <begin position="50"/>
        <end position="79"/>
    </location>
</feature>
<evidence type="ECO:0000256" key="4">
    <source>
        <dbReference type="ARBA" id="ARBA00022692"/>
    </source>
</evidence>
<evidence type="ECO:0000256" key="1">
    <source>
        <dbReference type="ARBA" id="ARBA00004651"/>
    </source>
</evidence>
<dbReference type="GO" id="GO:0009246">
    <property type="term" value="P:enterobacterial common antigen biosynthetic process"/>
    <property type="evidence" value="ECO:0007669"/>
    <property type="project" value="TreeGrafter"/>
</dbReference>
<keyword evidence="3" id="KW-1003">Cell membrane</keyword>
<dbReference type="InterPro" id="IPR002656">
    <property type="entry name" value="Acyl_transf_3_dom"/>
</dbReference>
<feature type="transmembrane region" description="Helical" evidence="7">
    <location>
        <begin position="357"/>
        <end position="378"/>
    </location>
</feature>
<feature type="transmembrane region" description="Helical" evidence="7">
    <location>
        <begin position="255"/>
        <end position="272"/>
    </location>
</feature>
<proteinExistence type="inferred from homology"/>
<dbReference type="GO" id="GO:0016413">
    <property type="term" value="F:O-acetyltransferase activity"/>
    <property type="evidence" value="ECO:0007669"/>
    <property type="project" value="TreeGrafter"/>
</dbReference>
<dbReference type="PANTHER" id="PTHR40074:SF2">
    <property type="entry name" value="O-ACETYLTRANSFERASE WECH"/>
    <property type="match status" value="1"/>
</dbReference>